<feature type="domain" description="DUF4326" evidence="2">
    <location>
        <begin position="22"/>
        <end position="113"/>
    </location>
</feature>
<proteinExistence type="predicted"/>
<dbReference type="InterPro" id="IPR025475">
    <property type="entry name" value="DUF4326"/>
</dbReference>
<sequence length="157" mass="17360">MTHTPRRIKRERTPGWRLVNATTNPLGAVIVDRSSRYGNPFTIALAQELGYEQPREAAIGAFDTWLDGNRDMWQSDEGDRRRERILSSLHLLRGRDLACTCDEDDACHADVLIRRANAPDADEWAARVRARVDRQRATAGLPPLAAATAGADNGGGQ</sequence>
<evidence type="ECO:0000313" key="3">
    <source>
        <dbReference type="EMBL" id="MBB1252895.1"/>
    </source>
</evidence>
<reference evidence="4" key="1">
    <citation type="submission" date="2020-05" db="EMBL/GenBank/DDBJ databases">
        <title>Classification of alakaliphilic streptomycetes isolated from an alkaline soil next to Lonar Crater, India and a proposal for the recognition of Streptomyces alkaliterrae sp. nov.</title>
        <authorList>
            <person name="Golinska P."/>
        </authorList>
    </citation>
    <scope>NUCLEOTIDE SEQUENCE [LARGE SCALE GENOMIC DNA]</scope>
    <source>
        <strain evidence="4">OF3</strain>
    </source>
</reference>
<organism evidence="3 4">
    <name type="scientific">Streptomyces alkaliterrae</name>
    <dbReference type="NCBI Taxonomy" id="2213162"/>
    <lineage>
        <taxon>Bacteria</taxon>
        <taxon>Bacillati</taxon>
        <taxon>Actinomycetota</taxon>
        <taxon>Actinomycetes</taxon>
        <taxon>Kitasatosporales</taxon>
        <taxon>Streptomycetaceae</taxon>
        <taxon>Streptomyces</taxon>
    </lineage>
</organism>
<feature type="compositionally biased region" description="Low complexity" evidence="1">
    <location>
        <begin position="137"/>
        <end position="151"/>
    </location>
</feature>
<accession>A0A7W3ZLW5</accession>
<dbReference type="EMBL" id="JABJWZ010000031">
    <property type="protein sequence ID" value="MBB1252895.1"/>
    <property type="molecule type" value="Genomic_DNA"/>
</dbReference>
<dbReference type="RefSeq" id="WP_181353688.1">
    <property type="nucleotide sequence ID" value="NZ_JABJWZ010000031.1"/>
</dbReference>
<evidence type="ECO:0000259" key="2">
    <source>
        <dbReference type="Pfam" id="PF14216"/>
    </source>
</evidence>
<feature type="region of interest" description="Disordered" evidence="1">
    <location>
        <begin position="137"/>
        <end position="157"/>
    </location>
</feature>
<name>A0A7W3ZLW5_9ACTN</name>
<comment type="caution">
    <text evidence="3">The sequence shown here is derived from an EMBL/GenBank/DDBJ whole genome shotgun (WGS) entry which is preliminary data.</text>
</comment>
<dbReference type="Proteomes" id="UP000525686">
    <property type="component" value="Unassembled WGS sequence"/>
</dbReference>
<dbReference type="Pfam" id="PF14216">
    <property type="entry name" value="DUF4326"/>
    <property type="match status" value="1"/>
</dbReference>
<dbReference type="AlphaFoldDB" id="A0A7W3ZLW5"/>
<protein>
    <submittedName>
        <fullName evidence="3">DUF4326 domain-containing protein</fullName>
    </submittedName>
</protein>
<evidence type="ECO:0000256" key="1">
    <source>
        <dbReference type="SAM" id="MobiDB-lite"/>
    </source>
</evidence>
<evidence type="ECO:0000313" key="4">
    <source>
        <dbReference type="Proteomes" id="UP000525686"/>
    </source>
</evidence>
<gene>
    <name evidence="3" type="ORF">H3146_05875</name>
</gene>